<evidence type="ECO:0000313" key="3">
    <source>
        <dbReference type="Proteomes" id="UP001165092"/>
    </source>
</evidence>
<sequence length="114" mass="12160">MYAGMANLGSTLNGPLRSRLCGVDPSPRAGAALLRWTGDVGNTLDKESPPPPPRSALKKRMDRAGPMGDGPGPPTVGPERCCCRQAMAEALYVQLLASVPLRLFRAVPHRDRTP</sequence>
<gene>
    <name evidence="2" type="ORF">Nans01_02080</name>
</gene>
<reference evidence="2" key="1">
    <citation type="submission" date="2023-02" db="EMBL/GenBank/DDBJ databases">
        <title>Nocardiopsis ansamitocini NBRC 112285.</title>
        <authorList>
            <person name="Ichikawa N."/>
            <person name="Sato H."/>
            <person name="Tonouchi N."/>
        </authorList>
    </citation>
    <scope>NUCLEOTIDE SEQUENCE</scope>
    <source>
        <strain evidence="2">NBRC 112285</strain>
    </source>
</reference>
<name>A0A9W6UGQ4_9ACTN</name>
<comment type="caution">
    <text evidence="2">The sequence shown here is derived from an EMBL/GenBank/DDBJ whole genome shotgun (WGS) entry which is preliminary data.</text>
</comment>
<feature type="region of interest" description="Disordered" evidence="1">
    <location>
        <begin position="40"/>
        <end position="76"/>
    </location>
</feature>
<evidence type="ECO:0000313" key="2">
    <source>
        <dbReference type="EMBL" id="GLU45857.1"/>
    </source>
</evidence>
<keyword evidence="3" id="KW-1185">Reference proteome</keyword>
<accession>A0A9W6UGQ4</accession>
<protein>
    <submittedName>
        <fullName evidence="2">Uncharacterized protein</fullName>
    </submittedName>
</protein>
<dbReference type="EMBL" id="BSQG01000001">
    <property type="protein sequence ID" value="GLU45857.1"/>
    <property type="molecule type" value="Genomic_DNA"/>
</dbReference>
<organism evidence="2 3">
    <name type="scientific">Nocardiopsis ansamitocini</name>
    <dbReference type="NCBI Taxonomy" id="1670832"/>
    <lineage>
        <taxon>Bacteria</taxon>
        <taxon>Bacillati</taxon>
        <taxon>Actinomycetota</taxon>
        <taxon>Actinomycetes</taxon>
        <taxon>Streptosporangiales</taxon>
        <taxon>Nocardiopsidaceae</taxon>
        <taxon>Nocardiopsis</taxon>
    </lineage>
</organism>
<evidence type="ECO:0000256" key="1">
    <source>
        <dbReference type="SAM" id="MobiDB-lite"/>
    </source>
</evidence>
<dbReference type="AlphaFoldDB" id="A0A9W6UGQ4"/>
<dbReference type="Proteomes" id="UP001165092">
    <property type="component" value="Unassembled WGS sequence"/>
</dbReference>
<proteinExistence type="predicted"/>